<evidence type="ECO:0000313" key="3">
    <source>
        <dbReference type="Proteomes" id="UP001529510"/>
    </source>
</evidence>
<proteinExistence type="predicted"/>
<dbReference type="InterPro" id="IPR013819">
    <property type="entry name" value="LipOase_C"/>
</dbReference>
<accession>A0ABD0NNA8</accession>
<dbReference type="PROSITE" id="PS51393">
    <property type="entry name" value="LIPOXYGENASE_3"/>
    <property type="match status" value="1"/>
</dbReference>
<keyword evidence="3" id="KW-1185">Reference proteome</keyword>
<evidence type="ECO:0000259" key="1">
    <source>
        <dbReference type="PROSITE" id="PS51393"/>
    </source>
</evidence>
<dbReference type="InterPro" id="IPR036226">
    <property type="entry name" value="LipOase_C_sf"/>
</dbReference>
<protein>
    <recommendedName>
        <fullName evidence="1">Lipoxygenase domain-containing protein</fullName>
    </recommendedName>
</protein>
<dbReference type="Gene3D" id="1.20.245.10">
    <property type="entry name" value="Lipoxygenase-1, Domain 5"/>
    <property type="match status" value="1"/>
</dbReference>
<dbReference type="AlphaFoldDB" id="A0ABD0NNA8"/>
<evidence type="ECO:0000313" key="2">
    <source>
        <dbReference type="EMBL" id="KAL0162426.1"/>
    </source>
</evidence>
<reference evidence="2 3" key="1">
    <citation type="submission" date="2024-05" db="EMBL/GenBank/DDBJ databases">
        <title>Genome sequencing and assembly of Indian major carp, Cirrhinus mrigala (Hamilton, 1822).</title>
        <authorList>
            <person name="Mohindra V."/>
            <person name="Chowdhury L.M."/>
            <person name="Lal K."/>
            <person name="Jena J.K."/>
        </authorList>
    </citation>
    <scope>NUCLEOTIDE SEQUENCE [LARGE SCALE GENOMIC DNA]</scope>
    <source>
        <strain evidence="2">CM1030</strain>
        <tissue evidence="2">Blood</tissue>
    </source>
</reference>
<name>A0ABD0NNA8_CIRMR</name>
<feature type="domain" description="Lipoxygenase" evidence="1">
    <location>
        <begin position="1"/>
        <end position="57"/>
    </location>
</feature>
<dbReference type="SUPFAM" id="SSF48484">
    <property type="entry name" value="Lipoxigenase"/>
    <property type="match status" value="1"/>
</dbReference>
<feature type="non-terminal residue" evidence="2">
    <location>
        <position position="1"/>
    </location>
</feature>
<feature type="non-terminal residue" evidence="2">
    <location>
        <position position="57"/>
    </location>
</feature>
<dbReference type="EMBL" id="JAMKFB020000021">
    <property type="protein sequence ID" value="KAL0162426.1"/>
    <property type="molecule type" value="Genomic_DNA"/>
</dbReference>
<dbReference type="Proteomes" id="UP001529510">
    <property type="component" value="Unassembled WGS sequence"/>
</dbReference>
<organism evidence="2 3">
    <name type="scientific">Cirrhinus mrigala</name>
    <name type="common">Mrigala</name>
    <dbReference type="NCBI Taxonomy" id="683832"/>
    <lineage>
        <taxon>Eukaryota</taxon>
        <taxon>Metazoa</taxon>
        <taxon>Chordata</taxon>
        <taxon>Craniata</taxon>
        <taxon>Vertebrata</taxon>
        <taxon>Euteleostomi</taxon>
        <taxon>Actinopterygii</taxon>
        <taxon>Neopterygii</taxon>
        <taxon>Teleostei</taxon>
        <taxon>Ostariophysi</taxon>
        <taxon>Cypriniformes</taxon>
        <taxon>Cyprinidae</taxon>
        <taxon>Labeoninae</taxon>
        <taxon>Labeonini</taxon>
        <taxon>Cirrhinus</taxon>
    </lineage>
</organism>
<sequence length="57" mass="6642">YVHAHWQEDAFFGYQCLNGCNPLCIRQIRSLPPNLSVTSEMLRPFLPEDSSLEQEME</sequence>
<gene>
    <name evidence="2" type="ORF">M9458_041822</name>
</gene>
<comment type="caution">
    <text evidence="2">The sequence shown here is derived from an EMBL/GenBank/DDBJ whole genome shotgun (WGS) entry which is preliminary data.</text>
</comment>